<evidence type="ECO:0000256" key="3">
    <source>
        <dbReference type="ARBA" id="ARBA00022723"/>
    </source>
</evidence>
<keyword evidence="5" id="KW-0862">Zinc</keyword>
<evidence type="ECO:0000256" key="6">
    <source>
        <dbReference type="ARBA" id="ARBA00022842"/>
    </source>
</evidence>
<keyword evidence="7" id="KW-0520">NAD</keyword>
<dbReference type="InterPro" id="IPR036420">
    <property type="entry name" value="BRCT_dom_sf"/>
</dbReference>
<dbReference type="Pfam" id="PF12826">
    <property type="entry name" value="HHH_2"/>
    <property type="match status" value="1"/>
</dbReference>
<dbReference type="SUPFAM" id="SSF47781">
    <property type="entry name" value="RuvA domain 2-like"/>
    <property type="match status" value="1"/>
</dbReference>
<feature type="non-terminal residue" evidence="10">
    <location>
        <position position="1"/>
    </location>
</feature>
<evidence type="ECO:0000256" key="1">
    <source>
        <dbReference type="ARBA" id="ARBA00022598"/>
    </source>
</evidence>
<keyword evidence="6" id="KW-0460">Magnesium</keyword>
<gene>
    <name evidence="10" type="primary">ligA</name>
    <name evidence="10" type="ORF">ENJ98_00430</name>
</gene>
<dbReference type="InterPro" id="IPR041663">
    <property type="entry name" value="DisA/LigA_HHH"/>
</dbReference>
<evidence type="ECO:0000256" key="7">
    <source>
        <dbReference type="ARBA" id="ARBA00023027"/>
    </source>
</evidence>
<dbReference type="SUPFAM" id="SSF52113">
    <property type="entry name" value="BRCT domain"/>
    <property type="match status" value="1"/>
</dbReference>
<proteinExistence type="predicted"/>
<keyword evidence="1 10" id="KW-0436">Ligase</keyword>
<dbReference type="AlphaFoldDB" id="A0A7C5MVZ9"/>
<evidence type="ECO:0000256" key="2">
    <source>
        <dbReference type="ARBA" id="ARBA00022705"/>
    </source>
</evidence>
<feature type="domain" description="BRCT" evidence="9">
    <location>
        <begin position="114"/>
        <end position="191"/>
    </location>
</feature>
<dbReference type="Proteomes" id="UP000886100">
    <property type="component" value="Unassembled WGS sequence"/>
</dbReference>
<dbReference type="SMART" id="SM00278">
    <property type="entry name" value="HhH1"/>
    <property type="match status" value="3"/>
</dbReference>
<dbReference type="EC" id="6.5.1.2" evidence="10"/>
<keyword evidence="4" id="KW-0227">DNA damage</keyword>
<dbReference type="GO" id="GO:0006281">
    <property type="term" value="P:DNA repair"/>
    <property type="evidence" value="ECO:0007669"/>
    <property type="project" value="UniProtKB-KW"/>
</dbReference>
<evidence type="ECO:0000259" key="9">
    <source>
        <dbReference type="PROSITE" id="PS50172"/>
    </source>
</evidence>
<dbReference type="EMBL" id="DROM01000029">
    <property type="protein sequence ID" value="HHH12681.1"/>
    <property type="molecule type" value="Genomic_DNA"/>
</dbReference>
<reference evidence="10" key="1">
    <citation type="journal article" date="2020" name="mSystems">
        <title>Genome- and Community-Level Interaction Insights into Carbon Utilization and Element Cycling Functions of Hydrothermarchaeota in Hydrothermal Sediment.</title>
        <authorList>
            <person name="Zhou Z."/>
            <person name="Liu Y."/>
            <person name="Xu W."/>
            <person name="Pan J."/>
            <person name="Luo Z.H."/>
            <person name="Li M."/>
        </authorList>
    </citation>
    <scope>NUCLEOTIDE SEQUENCE [LARGE SCALE GENOMIC DNA]</scope>
    <source>
        <strain evidence="10">HyVt-535</strain>
    </source>
</reference>
<organism evidence="10">
    <name type="scientific">Thiolapillus brandeum</name>
    <dbReference type="NCBI Taxonomy" id="1076588"/>
    <lineage>
        <taxon>Bacteria</taxon>
        <taxon>Pseudomonadati</taxon>
        <taxon>Pseudomonadota</taxon>
        <taxon>Gammaproteobacteria</taxon>
        <taxon>Chromatiales</taxon>
        <taxon>Sedimenticolaceae</taxon>
        <taxon>Thiolapillus</taxon>
    </lineage>
</organism>
<dbReference type="InterPro" id="IPR003583">
    <property type="entry name" value="Hlx-hairpin-Hlx_DNA-bd_motif"/>
</dbReference>
<dbReference type="GO" id="GO:0046872">
    <property type="term" value="F:metal ion binding"/>
    <property type="evidence" value="ECO:0007669"/>
    <property type="project" value="UniProtKB-KW"/>
</dbReference>
<evidence type="ECO:0000256" key="5">
    <source>
        <dbReference type="ARBA" id="ARBA00022833"/>
    </source>
</evidence>
<dbReference type="GO" id="GO:0003677">
    <property type="term" value="F:DNA binding"/>
    <property type="evidence" value="ECO:0007669"/>
    <property type="project" value="InterPro"/>
</dbReference>
<evidence type="ECO:0000256" key="8">
    <source>
        <dbReference type="ARBA" id="ARBA00023204"/>
    </source>
</evidence>
<dbReference type="FunFam" id="3.40.50.10190:FF:000054">
    <property type="entry name" value="DNA ligase"/>
    <property type="match status" value="1"/>
</dbReference>
<keyword evidence="8" id="KW-0234">DNA repair</keyword>
<comment type="caution">
    <text evidence="10">The sequence shown here is derived from an EMBL/GenBank/DDBJ whole genome shotgun (WGS) entry which is preliminary data.</text>
</comment>
<protein>
    <submittedName>
        <fullName evidence="10">NAD-dependent DNA ligase LigA</fullName>
        <ecNumber evidence="10">6.5.1.2</ecNumber>
    </submittedName>
</protein>
<dbReference type="FunFam" id="1.10.150.20:FF:000006">
    <property type="entry name" value="DNA ligase"/>
    <property type="match status" value="1"/>
</dbReference>
<dbReference type="PROSITE" id="PS50172">
    <property type="entry name" value="BRCT"/>
    <property type="match status" value="1"/>
</dbReference>
<sequence>KEQLTGLERMGEKSAQNLLDALERSKETTLARFLYAIGIREVGEATAQTLARHFGSLEAIEQADEEMLQQVPDIGPVVAAYIAGFFRQPHNQEVIRRLREAGVHWPEGEPAPKPEELPLHGRSFVLTGALSRPREEIKAELQALGAKVTGSVSKKTDYVVVGENPGSKYDKARQLGITILDEAGLKKLLEEPDGRH</sequence>
<dbReference type="InterPro" id="IPR001357">
    <property type="entry name" value="BRCT_dom"/>
</dbReference>
<dbReference type="Pfam" id="PF00533">
    <property type="entry name" value="BRCT"/>
    <property type="match status" value="1"/>
</dbReference>
<keyword evidence="3" id="KW-0479">Metal-binding</keyword>
<keyword evidence="2" id="KW-0235">DNA replication</keyword>
<accession>A0A7C5MVZ9</accession>
<evidence type="ECO:0000256" key="4">
    <source>
        <dbReference type="ARBA" id="ARBA00022763"/>
    </source>
</evidence>
<dbReference type="GO" id="GO:0003911">
    <property type="term" value="F:DNA ligase (NAD+) activity"/>
    <property type="evidence" value="ECO:0007669"/>
    <property type="project" value="UniProtKB-EC"/>
</dbReference>
<dbReference type="Gene3D" id="3.40.50.10190">
    <property type="entry name" value="BRCT domain"/>
    <property type="match status" value="1"/>
</dbReference>
<evidence type="ECO:0000313" key="10">
    <source>
        <dbReference type="EMBL" id="HHH12681.1"/>
    </source>
</evidence>
<dbReference type="CDD" id="cd17748">
    <property type="entry name" value="BRCT_DNA_ligase_like"/>
    <property type="match status" value="1"/>
</dbReference>
<dbReference type="InterPro" id="IPR010994">
    <property type="entry name" value="RuvA_2-like"/>
</dbReference>
<dbReference type="Gene3D" id="1.10.150.20">
    <property type="entry name" value="5' to 3' exonuclease, C-terminal subdomain"/>
    <property type="match status" value="1"/>
</dbReference>
<dbReference type="SMART" id="SM00292">
    <property type="entry name" value="BRCT"/>
    <property type="match status" value="1"/>
</dbReference>
<name>A0A7C5MVZ9_9GAMM</name>
<dbReference type="GO" id="GO:0006260">
    <property type="term" value="P:DNA replication"/>
    <property type="evidence" value="ECO:0007669"/>
    <property type="project" value="UniProtKB-KW"/>
</dbReference>